<name>A0A369JKB5_HYPMA</name>
<dbReference type="OrthoDB" id="3060922at2759"/>
<feature type="compositionally biased region" description="Pro residues" evidence="1">
    <location>
        <begin position="12"/>
        <end position="24"/>
    </location>
</feature>
<dbReference type="Proteomes" id="UP000076154">
    <property type="component" value="Unassembled WGS sequence"/>
</dbReference>
<dbReference type="InParanoid" id="A0A369JKB5"/>
<organism evidence="2 3">
    <name type="scientific">Hypsizygus marmoreus</name>
    <name type="common">White beech mushroom</name>
    <name type="synonym">Agaricus marmoreus</name>
    <dbReference type="NCBI Taxonomy" id="39966"/>
    <lineage>
        <taxon>Eukaryota</taxon>
        <taxon>Fungi</taxon>
        <taxon>Dikarya</taxon>
        <taxon>Basidiomycota</taxon>
        <taxon>Agaricomycotina</taxon>
        <taxon>Agaricomycetes</taxon>
        <taxon>Agaricomycetidae</taxon>
        <taxon>Agaricales</taxon>
        <taxon>Tricholomatineae</taxon>
        <taxon>Lyophyllaceae</taxon>
        <taxon>Hypsizygus</taxon>
    </lineage>
</organism>
<evidence type="ECO:0000313" key="2">
    <source>
        <dbReference type="EMBL" id="RDB20855.1"/>
    </source>
</evidence>
<feature type="region of interest" description="Disordered" evidence="1">
    <location>
        <begin position="1"/>
        <end position="31"/>
    </location>
</feature>
<comment type="caution">
    <text evidence="2">The sequence shown here is derived from an EMBL/GenBank/DDBJ whole genome shotgun (WGS) entry which is preliminary data.</text>
</comment>
<accession>A0A369JKB5</accession>
<dbReference type="AlphaFoldDB" id="A0A369JKB5"/>
<proteinExistence type="predicted"/>
<evidence type="ECO:0000313" key="3">
    <source>
        <dbReference type="Proteomes" id="UP000076154"/>
    </source>
</evidence>
<protein>
    <submittedName>
        <fullName evidence="2">Uncharacterized protein</fullName>
    </submittedName>
</protein>
<evidence type="ECO:0000256" key="1">
    <source>
        <dbReference type="SAM" id="MobiDB-lite"/>
    </source>
</evidence>
<reference evidence="2" key="1">
    <citation type="submission" date="2018-04" db="EMBL/GenBank/DDBJ databases">
        <title>Whole genome sequencing of Hypsizygus marmoreus.</title>
        <authorList>
            <person name="Choi I.-G."/>
            <person name="Min B."/>
            <person name="Kim J.-G."/>
            <person name="Kim S."/>
            <person name="Oh Y.-L."/>
            <person name="Kong W.-S."/>
            <person name="Park H."/>
            <person name="Jeong J."/>
            <person name="Song E.-S."/>
        </authorList>
    </citation>
    <scope>NUCLEOTIDE SEQUENCE [LARGE SCALE GENOMIC DNA]</scope>
    <source>
        <strain evidence="2">51987-8</strain>
    </source>
</reference>
<gene>
    <name evidence="2" type="ORF">Hypma_012075</name>
</gene>
<dbReference type="STRING" id="39966.A0A369JKB5"/>
<keyword evidence="3" id="KW-1185">Reference proteome</keyword>
<dbReference type="EMBL" id="LUEZ02000056">
    <property type="protein sequence ID" value="RDB20855.1"/>
    <property type="molecule type" value="Genomic_DNA"/>
</dbReference>
<sequence length="206" mass="23441">MEVDHSILDIPSPAPRIPSPPPPKFMATGRPQRQYRLPARYRDVLPEPPLPAAEPKPEPLVHRMFLLVQNQFQTAVNSFGLWRDYLYRPSYDPEAFISPEDFGGSGKSDQEINRLVEDVLLHPEFRAEDLKGFNAQRENHRADEYIPKSSYLEKFTETSVEIEVPSGDKTIPPRCFSVPGLLYCKLMSVIHAAFADPLAVKFHLSL</sequence>